<name>A0A7V4UCH0_CALAY</name>
<dbReference type="SUPFAM" id="SSF53448">
    <property type="entry name" value="Nucleotide-diphospho-sugar transferases"/>
    <property type="match status" value="1"/>
</dbReference>
<dbReference type="Gene3D" id="3.90.550.10">
    <property type="entry name" value="Spore Coat Polysaccharide Biosynthesis Protein SpsA, Chain A"/>
    <property type="match status" value="1"/>
</dbReference>
<protein>
    <submittedName>
        <fullName evidence="4">Glycosyltransferase</fullName>
    </submittedName>
</protein>
<dbReference type="GO" id="GO:0042802">
    <property type="term" value="F:identical protein binding"/>
    <property type="evidence" value="ECO:0007669"/>
    <property type="project" value="InterPro"/>
</dbReference>
<evidence type="ECO:0000313" key="4">
    <source>
        <dbReference type="EMBL" id="HGY54757.1"/>
    </source>
</evidence>
<sequence length="449" mass="51803">MKLSVCLIVKNEERFLADCLSSVKDVADQIVVLDTGSEDRTREIARKFNAEVHTTAWQDDFSAARNESIQYAKGDWILWLDADERLVLHENSDIKKLLTKEDKPIAYNVQIHNILPDGDNYKISHAHRLFRNGQSIRFSGRIHEQIAPSVSRLGGEERQCNLVIRHLGYALEGDDRERKNKRNRKLLEKMVREAPQNAYAHYTLAQHYGVTGEPKKAARHYERALGLNQFSNRMTASLLNVMAENYLTLGETEKARKRCLQSIRMVPHQSGGYYLLYRIEAQKGNWPEAEKRLLELKRHNAAIRGKEQRIATDIHLSDDFIERLFIPVFFYQNKYEEVCQSFAGLAEEIRSDNGLLALYSESCLKLGRWEQAARALQKLYSGDPQTKYLKALAVAYIKQQKFREAINTYERISALEPEDGDAIRRLAGLYGKIGQMEKSFYLLQKMKST</sequence>
<keyword evidence="2" id="KW-0802">TPR repeat</keyword>
<organism evidence="4">
    <name type="scientific">Caldithrix abyssi</name>
    <dbReference type="NCBI Taxonomy" id="187145"/>
    <lineage>
        <taxon>Bacteria</taxon>
        <taxon>Pseudomonadati</taxon>
        <taxon>Calditrichota</taxon>
        <taxon>Calditrichia</taxon>
        <taxon>Calditrichales</taxon>
        <taxon>Calditrichaceae</taxon>
        <taxon>Caldithrix</taxon>
    </lineage>
</organism>
<dbReference type="SUPFAM" id="SSF48452">
    <property type="entry name" value="TPR-like"/>
    <property type="match status" value="2"/>
</dbReference>
<dbReference type="Pfam" id="PF00535">
    <property type="entry name" value="Glycos_transf_2"/>
    <property type="match status" value="1"/>
</dbReference>
<evidence type="ECO:0000256" key="1">
    <source>
        <dbReference type="ARBA" id="ARBA00038494"/>
    </source>
</evidence>
<proteinExistence type="inferred from homology"/>
<dbReference type="PANTHER" id="PTHR43630:SF2">
    <property type="entry name" value="GLYCOSYLTRANSFERASE"/>
    <property type="match status" value="1"/>
</dbReference>
<dbReference type="Gene3D" id="1.25.40.10">
    <property type="entry name" value="Tetratricopeptide repeat domain"/>
    <property type="match status" value="2"/>
</dbReference>
<dbReference type="AlphaFoldDB" id="A0A7V4UCH0"/>
<comment type="caution">
    <text evidence="4">The sequence shown here is derived from an EMBL/GenBank/DDBJ whole genome shotgun (WGS) entry which is preliminary data.</text>
</comment>
<evidence type="ECO:0000259" key="3">
    <source>
        <dbReference type="Pfam" id="PF00535"/>
    </source>
</evidence>
<dbReference type="InterPro" id="IPR011990">
    <property type="entry name" value="TPR-like_helical_dom_sf"/>
</dbReference>
<dbReference type="EMBL" id="DRQG01000031">
    <property type="protein sequence ID" value="HGY54757.1"/>
    <property type="molecule type" value="Genomic_DNA"/>
</dbReference>
<dbReference type="PROSITE" id="PS50005">
    <property type="entry name" value="TPR"/>
    <property type="match status" value="2"/>
</dbReference>
<dbReference type="Pfam" id="PF07721">
    <property type="entry name" value="TPR_4"/>
    <property type="match status" value="1"/>
</dbReference>
<dbReference type="Proteomes" id="UP000885779">
    <property type="component" value="Unassembled WGS sequence"/>
</dbReference>
<feature type="repeat" description="TPR" evidence="2">
    <location>
        <begin position="386"/>
        <end position="419"/>
    </location>
</feature>
<reference evidence="4" key="1">
    <citation type="journal article" date="2020" name="mSystems">
        <title>Genome- and Community-Level Interaction Insights into Carbon Utilization and Element Cycling Functions of Hydrothermarchaeota in Hydrothermal Sediment.</title>
        <authorList>
            <person name="Zhou Z."/>
            <person name="Liu Y."/>
            <person name="Xu W."/>
            <person name="Pan J."/>
            <person name="Luo Z.H."/>
            <person name="Li M."/>
        </authorList>
    </citation>
    <scope>NUCLEOTIDE SEQUENCE [LARGE SCALE GENOMIC DNA]</scope>
    <source>
        <strain evidence="4">HyVt-577</strain>
    </source>
</reference>
<dbReference type="InterPro" id="IPR029044">
    <property type="entry name" value="Nucleotide-diphossugar_trans"/>
</dbReference>
<dbReference type="InterPro" id="IPR011717">
    <property type="entry name" value="TPR-4"/>
</dbReference>
<dbReference type="PANTHER" id="PTHR43630">
    <property type="entry name" value="POLY-BETA-1,6-N-ACETYL-D-GLUCOSAMINE SYNTHASE"/>
    <property type="match status" value="1"/>
</dbReference>
<feature type="domain" description="Glycosyltransferase 2-like" evidence="3">
    <location>
        <begin position="4"/>
        <end position="132"/>
    </location>
</feature>
<gene>
    <name evidence="4" type="ORF">ENK44_03555</name>
</gene>
<dbReference type="SMART" id="SM00028">
    <property type="entry name" value="TPR"/>
    <property type="match status" value="3"/>
</dbReference>
<dbReference type="InterPro" id="IPR019734">
    <property type="entry name" value="TPR_rpt"/>
</dbReference>
<accession>A0A7V4UCH0</accession>
<dbReference type="CDD" id="cd02511">
    <property type="entry name" value="Beta4Glucosyltransferase"/>
    <property type="match status" value="1"/>
</dbReference>
<dbReference type="Pfam" id="PF13176">
    <property type="entry name" value="TPR_7"/>
    <property type="match status" value="1"/>
</dbReference>
<evidence type="ECO:0000256" key="2">
    <source>
        <dbReference type="PROSITE-ProRule" id="PRU00339"/>
    </source>
</evidence>
<feature type="repeat" description="TPR" evidence="2">
    <location>
        <begin position="198"/>
        <end position="231"/>
    </location>
</feature>
<comment type="similarity">
    <text evidence="1">Belongs to the glycosyltransferase 2 family. WaaE/KdtX subfamily.</text>
</comment>
<dbReference type="InterPro" id="IPR001173">
    <property type="entry name" value="Glyco_trans_2-like"/>
</dbReference>